<evidence type="ECO:0000256" key="6">
    <source>
        <dbReference type="ARBA" id="ARBA00023015"/>
    </source>
</evidence>
<evidence type="ECO:0000256" key="3">
    <source>
        <dbReference type="ARBA" id="ARBA00013184"/>
    </source>
</evidence>
<dbReference type="OMA" id="HQPPKEW"/>
<dbReference type="SMART" id="SM00297">
    <property type="entry name" value="BROMO"/>
    <property type="match status" value="1"/>
</dbReference>
<proteinExistence type="inferred from homology"/>
<comment type="subcellular location">
    <subcellularLocation>
        <location evidence="1">Nucleus</location>
    </subcellularLocation>
</comment>
<evidence type="ECO:0000256" key="1">
    <source>
        <dbReference type="ARBA" id="ARBA00004123"/>
    </source>
</evidence>
<dbReference type="InterPro" id="IPR037800">
    <property type="entry name" value="GCN5"/>
</dbReference>
<dbReference type="PROSITE" id="PS51186">
    <property type="entry name" value="GNAT"/>
    <property type="match status" value="1"/>
</dbReference>
<evidence type="ECO:0000256" key="10">
    <source>
        <dbReference type="ARBA" id="ARBA00023242"/>
    </source>
</evidence>
<dbReference type="OrthoDB" id="1937912at2759"/>
<dbReference type="InterPro" id="IPR018359">
    <property type="entry name" value="Bromodomain_CS"/>
</dbReference>
<evidence type="ECO:0000256" key="7">
    <source>
        <dbReference type="ARBA" id="ARBA00023117"/>
    </source>
</evidence>
<dbReference type="InterPro" id="IPR036427">
    <property type="entry name" value="Bromodomain-like_sf"/>
</dbReference>
<feature type="domain" description="Bromo" evidence="14">
    <location>
        <begin position="298"/>
        <end position="368"/>
    </location>
</feature>
<dbReference type="Proteomes" id="UP000039865">
    <property type="component" value="Unassembled WGS sequence"/>
</dbReference>
<dbReference type="AlphaFoldDB" id="A0A078AIP6"/>
<feature type="region of interest" description="Disordered" evidence="13">
    <location>
        <begin position="1"/>
        <end position="28"/>
    </location>
</feature>
<organism evidence="16 17">
    <name type="scientific">Stylonychia lemnae</name>
    <name type="common">Ciliate</name>
    <dbReference type="NCBI Taxonomy" id="5949"/>
    <lineage>
        <taxon>Eukaryota</taxon>
        <taxon>Sar</taxon>
        <taxon>Alveolata</taxon>
        <taxon>Ciliophora</taxon>
        <taxon>Intramacronucleata</taxon>
        <taxon>Spirotrichea</taxon>
        <taxon>Stichotrichia</taxon>
        <taxon>Sporadotrichida</taxon>
        <taxon>Oxytrichidae</taxon>
        <taxon>Stylonychinae</taxon>
        <taxon>Stylonychia</taxon>
    </lineage>
</organism>
<evidence type="ECO:0000313" key="17">
    <source>
        <dbReference type="Proteomes" id="UP000039865"/>
    </source>
</evidence>
<dbReference type="SUPFAM" id="SSF55729">
    <property type="entry name" value="Acyl-CoA N-acyltransferases (Nat)"/>
    <property type="match status" value="1"/>
</dbReference>
<dbReference type="GO" id="GO:0045944">
    <property type="term" value="P:positive regulation of transcription by RNA polymerase II"/>
    <property type="evidence" value="ECO:0007669"/>
    <property type="project" value="TreeGrafter"/>
</dbReference>
<dbReference type="PRINTS" id="PR00503">
    <property type="entry name" value="BROMODOMAIN"/>
</dbReference>
<evidence type="ECO:0000256" key="9">
    <source>
        <dbReference type="ARBA" id="ARBA00023163"/>
    </source>
</evidence>
<keyword evidence="8" id="KW-0010">Activator</keyword>
<keyword evidence="17" id="KW-1185">Reference proteome</keyword>
<keyword evidence="10" id="KW-0539">Nucleus</keyword>
<reference evidence="16 17" key="1">
    <citation type="submission" date="2014-06" db="EMBL/GenBank/DDBJ databases">
        <authorList>
            <person name="Swart Estienne"/>
        </authorList>
    </citation>
    <scope>NUCLEOTIDE SEQUENCE [LARGE SCALE GENOMIC DNA]</scope>
    <source>
        <strain evidence="16 17">130c</strain>
    </source>
</reference>
<dbReference type="Pfam" id="PF00583">
    <property type="entry name" value="Acetyltransf_1"/>
    <property type="match status" value="1"/>
</dbReference>
<keyword evidence="7 12" id="KW-0103">Bromodomain</keyword>
<evidence type="ECO:0000259" key="15">
    <source>
        <dbReference type="PROSITE" id="PS51186"/>
    </source>
</evidence>
<feature type="region of interest" description="Disordered" evidence="13">
    <location>
        <begin position="408"/>
        <end position="444"/>
    </location>
</feature>
<dbReference type="PANTHER" id="PTHR45750:SF3">
    <property type="entry name" value="HISTONE ACETYLTRANSFERASE"/>
    <property type="match status" value="1"/>
</dbReference>
<name>A0A078AIP6_STYLE</name>
<evidence type="ECO:0000259" key="14">
    <source>
        <dbReference type="PROSITE" id="PS50014"/>
    </source>
</evidence>
<dbReference type="InterPro" id="IPR000182">
    <property type="entry name" value="GNAT_dom"/>
</dbReference>
<dbReference type="Gene3D" id="3.40.630.30">
    <property type="match status" value="1"/>
</dbReference>
<comment type="similarity">
    <text evidence="2">Belongs to the acetyltransferase family. GCN5 subfamily.</text>
</comment>
<sequence>MQNQEAIQIDTTTNQQQEPIPTEPQSQDTRLVGETGLGFVKRDQGVKNEEELGLLKFMVVKNDKTLENMRHLIDLKNIIAKQLPKMPRNYIVKLIMDRQHEAMIIVRYPQGKRPQIIGGCVFRPFKSQRFAEIVFLAITTSEQVRGFGTRLMNRLKAHAQKEGIQYFLTYADNLAIEFFKKQGFNQKGQMHEARWKGYIKDYSGSTMMQCQIHSDISYVDLSDDLKKQRDKILDEINRIIFLQRNEGLRFDQGKAHYEFDEIFGLKEAGWTQKAYELAKAAEERTFQEQCQKILKILWDHENSRVFRKPVDAKKVTDYYQFIKEPMDLERIQKNLNDNQYHTAEQFKKDLIKIFDNARTYNTSETIYYKYADQLQNLVKPMLDRMKDNATIEKDLKLLNQIPKEANQVGDIDDMEFEDNPENQMSADKIKNSISESKSNKKRKR</sequence>
<dbReference type="InterPro" id="IPR016181">
    <property type="entry name" value="Acyl_CoA_acyltransferase"/>
</dbReference>
<feature type="domain" description="N-acetyltransferase" evidence="15">
    <location>
        <begin position="58"/>
        <end position="213"/>
    </location>
</feature>
<dbReference type="GO" id="GO:0005634">
    <property type="term" value="C:nucleus"/>
    <property type="evidence" value="ECO:0007669"/>
    <property type="project" value="UniProtKB-SubCell"/>
</dbReference>
<dbReference type="EC" id="2.3.1.48" evidence="3"/>
<dbReference type="Gene3D" id="1.20.920.10">
    <property type="entry name" value="Bromodomain-like"/>
    <property type="match status" value="1"/>
</dbReference>
<keyword evidence="11" id="KW-0012">Acyltransferase</keyword>
<feature type="compositionally biased region" description="Acidic residues" evidence="13">
    <location>
        <begin position="410"/>
        <end position="420"/>
    </location>
</feature>
<evidence type="ECO:0000313" key="16">
    <source>
        <dbReference type="EMBL" id="CDW81357.1"/>
    </source>
</evidence>
<dbReference type="GO" id="GO:0010484">
    <property type="term" value="F:histone H3 acetyltransferase activity"/>
    <property type="evidence" value="ECO:0007669"/>
    <property type="project" value="TreeGrafter"/>
</dbReference>
<dbReference type="EMBL" id="CCKQ01009853">
    <property type="protein sequence ID" value="CDW81357.1"/>
    <property type="molecule type" value="Genomic_DNA"/>
</dbReference>
<evidence type="ECO:0000256" key="13">
    <source>
        <dbReference type="SAM" id="MobiDB-lite"/>
    </source>
</evidence>
<evidence type="ECO:0000256" key="5">
    <source>
        <dbReference type="ARBA" id="ARBA00022853"/>
    </source>
</evidence>
<keyword evidence="5" id="KW-0156">Chromatin regulator</keyword>
<dbReference type="PROSITE" id="PS50014">
    <property type="entry name" value="BROMODOMAIN_2"/>
    <property type="match status" value="1"/>
</dbReference>
<evidence type="ECO:0000256" key="8">
    <source>
        <dbReference type="ARBA" id="ARBA00023159"/>
    </source>
</evidence>
<dbReference type="InParanoid" id="A0A078AIP6"/>
<protein>
    <recommendedName>
        <fullName evidence="3">histone acetyltransferase</fullName>
        <ecNumber evidence="3">2.3.1.48</ecNumber>
    </recommendedName>
</protein>
<evidence type="ECO:0000256" key="11">
    <source>
        <dbReference type="ARBA" id="ARBA00023315"/>
    </source>
</evidence>
<dbReference type="InterPro" id="IPR001487">
    <property type="entry name" value="Bromodomain"/>
</dbReference>
<keyword evidence="4 16" id="KW-0808">Transferase</keyword>
<dbReference type="CDD" id="cd04301">
    <property type="entry name" value="NAT_SF"/>
    <property type="match status" value="1"/>
</dbReference>
<gene>
    <name evidence="16" type="primary">Contig14036.g14965</name>
    <name evidence="16" type="ORF">STYLEM_10372</name>
</gene>
<accession>A0A078AIP6</accession>
<evidence type="ECO:0000256" key="12">
    <source>
        <dbReference type="PROSITE-ProRule" id="PRU00035"/>
    </source>
</evidence>
<keyword evidence="6" id="KW-0805">Transcription regulation</keyword>
<dbReference type="SUPFAM" id="SSF47370">
    <property type="entry name" value="Bromodomain"/>
    <property type="match status" value="1"/>
</dbReference>
<dbReference type="GO" id="GO:0000123">
    <property type="term" value="C:histone acetyltransferase complex"/>
    <property type="evidence" value="ECO:0007669"/>
    <property type="project" value="TreeGrafter"/>
</dbReference>
<dbReference type="PANTHER" id="PTHR45750">
    <property type="entry name" value="GH11602P"/>
    <property type="match status" value="1"/>
</dbReference>
<dbReference type="Pfam" id="PF00439">
    <property type="entry name" value="Bromodomain"/>
    <property type="match status" value="1"/>
</dbReference>
<evidence type="ECO:0000256" key="2">
    <source>
        <dbReference type="ARBA" id="ARBA00008607"/>
    </source>
</evidence>
<keyword evidence="9" id="KW-0804">Transcription</keyword>
<evidence type="ECO:0000256" key="4">
    <source>
        <dbReference type="ARBA" id="ARBA00022679"/>
    </source>
</evidence>
<dbReference type="PROSITE" id="PS00633">
    <property type="entry name" value="BROMODOMAIN_1"/>
    <property type="match status" value="1"/>
</dbReference>